<accession>A0A3E0VE04</accession>
<dbReference type="GO" id="GO:0004807">
    <property type="term" value="F:triose-phosphate isomerase activity"/>
    <property type="evidence" value="ECO:0007669"/>
    <property type="project" value="InterPro"/>
</dbReference>
<evidence type="ECO:0000313" key="2">
    <source>
        <dbReference type="EMBL" id="RFA07097.1"/>
    </source>
</evidence>
<evidence type="ECO:0000256" key="1">
    <source>
        <dbReference type="ARBA" id="ARBA00023235"/>
    </source>
</evidence>
<evidence type="ECO:0000313" key="3">
    <source>
        <dbReference type="Proteomes" id="UP000256709"/>
    </source>
</evidence>
<reference evidence="2 3" key="1">
    <citation type="submission" date="2017-04" db="EMBL/GenBank/DDBJ databases">
        <title>Comparative genome analysis of Subtercola boreus.</title>
        <authorList>
            <person name="Cho Y.-J."/>
            <person name="Cho A."/>
            <person name="Kim O.-S."/>
            <person name="Lee J.-I."/>
        </authorList>
    </citation>
    <scope>NUCLEOTIDE SEQUENCE [LARGE SCALE GENOMIC DNA]</scope>
    <source>
        <strain evidence="2 3">P27444</strain>
    </source>
</reference>
<organism evidence="2 3">
    <name type="scientific">Subtercola boreus</name>
    <dbReference type="NCBI Taxonomy" id="120213"/>
    <lineage>
        <taxon>Bacteria</taxon>
        <taxon>Bacillati</taxon>
        <taxon>Actinomycetota</taxon>
        <taxon>Actinomycetes</taxon>
        <taxon>Micrococcales</taxon>
        <taxon>Microbacteriaceae</taxon>
        <taxon>Subtercola</taxon>
    </lineage>
</organism>
<dbReference type="PROSITE" id="PS51440">
    <property type="entry name" value="TIM_2"/>
    <property type="match status" value="1"/>
</dbReference>
<dbReference type="InterPro" id="IPR013785">
    <property type="entry name" value="Aldolase_TIM"/>
</dbReference>
<gene>
    <name evidence="2" type="ORF">B7R21_16690</name>
</gene>
<dbReference type="Gene3D" id="3.20.20.70">
    <property type="entry name" value="Aldolase class I"/>
    <property type="match status" value="1"/>
</dbReference>
<dbReference type="Pfam" id="PF00121">
    <property type="entry name" value="TIM"/>
    <property type="match status" value="1"/>
</dbReference>
<dbReference type="AlphaFoldDB" id="A0A3E0VE04"/>
<keyword evidence="1" id="KW-0413">Isomerase</keyword>
<dbReference type="InterPro" id="IPR035990">
    <property type="entry name" value="TIM_sf"/>
</dbReference>
<dbReference type="RefSeq" id="WP_116284397.1">
    <property type="nucleotide sequence ID" value="NZ_NBXA01000031.1"/>
</dbReference>
<proteinExistence type="predicted"/>
<dbReference type="Proteomes" id="UP000256709">
    <property type="component" value="Unassembled WGS sequence"/>
</dbReference>
<comment type="caution">
    <text evidence="2">The sequence shown here is derived from an EMBL/GenBank/DDBJ whole genome shotgun (WGS) entry which is preliminary data.</text>
</comment>
<dbReference type="SUPFAM" id="SSF51351">
    <property type="entry name" value="Triosephosphate isomerase (TIM)"/>
    <property type="match status" value="1"/>
</dbReference>
<protein>
    <recommendedName>
        <fullName evidence="4">Triose-phosphate isomerase</fullName>
    </recommendedName>
</protein>
<dbReference type="InterPro" id="IPR000652">
    <property type="entry name" value="Triosephosphate_isomerase"/>
</dbReference>
<sequence length="237" mass="24795">MTGVLQGPFFEIGPKNLLRRIQVESLARAAGLAGADYGVTVVLTVPTAFVAPVADLRTGVLVFAQEMSTDVQGDTFGTVTAEALADAGADGVMLNHDRNPLDDDTLVVALERMRGSGLEAIVCAGSEQDALRFAGLGPAAILFEPPELIGTMGDQPREWIPRANREVRERTPGVLMMHAGGVTTPEIARSILQAGADGTGSTGGVLRAADPRAAARLFIRATREGWDDSGGRAPHTP</sequence>
<dbReference type="EMBL" id="NBXA01000031">
    <property type="protein sequence ID" value="RFA07097.1"/>
    <property type="molecule type" value="Genomic_DNA"/>
</dbReference>
<evidence type="ECO:0008006" key="4">
    <source>
        <dbReference type="Google" id="ProtNLM"/>
    </source>
</evidence>
<dbReference type="OrthoDB" id="2571246at2"/>
<name>A0A3E0VE04_9MICO</name>